<dbReference type="Proteomes" id="UP001500864">
    <property type="component" value="Unassembled WGS sequence"/>
</dbReference>
<protein>
    <submittedName>
        <fullName evidence="1">Uncharacterized protein</fullName>
    </submittedName>
</protein>
<organism evidence="1 2">
    <name type="scientific">Bartonella jaculi</name>
    <dbReference type="NCBI Taxonomy" id="686226"/>
    <lineage>
        <taxon>Bacteria</taxon>
        <taxon>Pseudomonadati</taxon>
        <taxon>Pseudomonadota</taxon>
        <taxon>Alphaproteobacteria</taxon>
        <taxon>Hyphomicrobiales</taxon>
        <taxon>Bartonellaceae</taxon>
        <taxon>Bartonella</taxon>
    </lineage>
</organism>
<dbReference type="EMBL" id="BAABIZ010000018">
    <property type="protein sequence ID" value="GAA5109884.1"/>
    <property type="molecule type" value="Genomic_DNA"/>
</dbReference>
<reference evidence="2" key="1">
    <citation type="journal article" date="2019" name="Int. J. Syst. Evol. Microbiol.">
        <title>The Global Catalogue of Microorganisms (GCM) 10K type strain sequencing project: providing services to taxonomists for standard genome sequencing and annotation.</title>
        <authorList>
            <consortium name="The Broad Institute Genomics Platform"/>
            <consortium name="The Broad Institute Genome Sequencing Center for Infectious Disease"/>
            <person name="Wu L."/>
            <person name="Ma J."/>
        </authorList>
    </citation>
    <scope>NUCLEOTIDE SEQUENCE [LARGE SCALE GENOMIC DNA]</scope>
    <source>
        <strain evidence="2">JCM 17712</strain>
    </source>
</reference>
<comment type="caution">
    <text evidence="1">The sequence shown here is derived from an EMBL/GenBank/DDBJ whole genome shotgun (WGS) entry which is preliminary data.</text>
</comment>
<gene>
    <name evidence="1" type="ORF">GCM10023261_13190</name>
</gene>
<keyword evidence="2" id="KW-1185">Reference proteome</keyword>
<name>A0ABP9N5A0_9HYPH</name>
<evidence type="ECO:0000313" key="2">
    <source>
        <dbReference type="Proteomes" id="UP001500864"/>
    </source>
</evidence>
<sequence length="46" mass="5182">MCYLCEACFNFGDEAINVDAYSADYYIQSVATDVVVMLIENSVVYE</sequence>
<dbReference type="RefSeq" id="WP_345116810.1">
    <property type="nucleotide sequence ID" value="NZ_BAABIZ010000018.1"/>
</dbReference>
<evidence type="ECO:0000313" key="1">
    <source>
        <dbReference type="EMBL" id="GAA5109884.1"/>
    </source>
</evidence>
<accession>A0ABP9N5A0</accession>
<proteinExistence type="predicted"/>